<dbReference type="HOGENOM" id="CLU_2985576_0_0_2"/>
<accession>I3R827</accession>
<dbReference type="Proteomes" id="UP000011603">
    <property type="component" value="Unassembled WGS sequence"/>
</dbReference>
<name>I3R827_HALMT</name>
<proteinExistence type="predicted"/>
<keyword evidence="4" id="KW-1185">Reference proteome</keyword>
<dbReference type="PaxDb" id="523841-HFX_2709"/>
<evidence type="ECO:0008006" key="5">
    <source>
        <dbReference type="Google" id="ProtNLM"/>
    </source>
</evidence>
<dbReference type="InterPro" id="IPR036812">
    <property type="entry name" value="NAD(P)_OxRdtase_dom_sf"/>
</dbReference>
<dbReference type="EMBL" id="CP001868">
    <property type="protein sequence ID" value="AFK20387.1"/>
    <property type="molecule type" value="Genomic_DNA"/>
</dbReference>
<organism evidence="1 3">
    <name type="scientific">Haloferax mediterranei (strain ATCC 33500 / DSM 1411 / JCM 8866 / NBRC 14739 / NCIMB 2177 / R-4)</name>
    <name type="common">Halobacterium mediterranei</name>
    <dbReference type="NCBI Taxonomy" id="523841"/>
    <lineage>
        <taxon>Archaea</taxon>
        <taxon>Methanobacteriati</taxon>
        <taxon>Methanobacteriota</taxon>
        <taxon>Stenosarchaea group</taxon>
        <taxon>Halobacteria</taxon>
        <taxon>Halobacteriales</taxon>
        <taxon>Haloferacaceae</taxon>
        <taxon>Haloferax</taxon>
    </lineage>
</organism>
<evidence type="ECO:0000313" key="1">
    <source>
        <dbReference type="EMBL" id="AFK20387.1"/>
    </source>
</evidence>
<reference evidence="1" key="4">
    <citation type="submission" date="2014-05" db="EMBL/GenBank/DDBJ databases">
        <authorList>
            <person name="Wang L."/>
            <person name="Yang H."/>
            <person name="Xiang H."/>
        </authorList>
    </citation>
    <scope>NUCLEOTIDE SEQUENCE</scope>
    <source>
        <strain evidence="1">CGMCC 1.2087</strain>
    </source>
</reference>
<evidence type="ECO:0000313" key="4">
    <source>
        <dbReference type="Proteomes" id="UP000011603"/>
    </source>
</evidence>
<evidence type="ECO:0000313" key="2">
    <source>
        <dbReference type="EMBL" id="ELZ99242.1"/>
    </source>
</evidence>
<dbReference type="SUPFAM" id="SSF51430">
    <property type="entry name" value="NAD(P)-linked oxidoreductase"/>
    <property type="match status" value="1"/>
</dbReference>
<dbReference type="STRING" id="523841.HFX_2709"/>
<protein>
    <recommendedName>
        <fullName evidence="5">Aldo/keto reductase</fullName>
    </recommendedName>
</protein>
<dbReference type="KEGG" id="hme:HFX_2709"/>
<gene>
    <name evidence="1" type="ordered locus">HFX_2709</name>
    <name evidence="2" type="ORF">C439_15324</name>
</gene>
<dbReference type="PATRIC" id="fig|523841.21.peg.3093"/>
<reference evidence="1" key="1">
    <citation type="journal article" date="2012" name="Appl. Environ. Microbiol.">
        <title>Identification of the haloarchaeal phasin (PhaP) that functions in polyhydroxyalkanoate accumulation and granule formation in Haloferax mediterranei.</title>
        <authorList>
            <person name="Cai S."/>
            <person name="Cai L."/>
            <person name="Liu H."/>
            <person name="Liu X."/>
            <person name="Han J."/>
            <person name="Zhou J."/>
            <person name="Xiang H."/>
        </authorList>
    </citation>
    <scope>NUCLEOTIDE SEQUENCE</scope>
    <source>
        <strain evidence="1">CGMCC 1.2087</strain>
    </source>
</reference>
<reference evidence="2 4" key="3">
    <citation type="journal article" date="2014" name="PLoS Genet.">
        <title>Phylogenetically driven sequencing of extremely halophilic archaea reveals strategies for static and dynamic osmo-response.</title>
        <authorList>
            <person name="Becker E.A."/>
            <person name="Seitzer P.M."/>
            <person name="Tritt A."/>
            <person name="Larsen D."/>
            <person name="Krusor M."/>
            <person name="Yao A.I."/>
            <person name="Wu D."/>
            <person name="Madern D."/>
            <person name="Eisen J.A."/>
            <person name="Darling A.E."/>
            <person name="Facciotti M.T."/>
        </authorList>
    </citation>
    <scope>NUCLEOTIDE SEQUENCE [LARGE SCALE GENOMIC DNA]</scope>
    <source>
        <strain evidence="2">ATCC 33500</strain>
        <strain evidence="4">ATCC 33500 / DSM 1411 / JCM 8866 / NBRC 14739 / NCIMB 2177 / R-4</strain>
    </source>
</reference>
<dbReference type="Proteomes" id="UP000006469">
    <property type="component" value="Chromosome"/>
</dbReference>
<reference evidence="1 3" key="2">
    <citation type="journal article" date="2012" name="J. Bacteriol.">
        <title>Complete genome sequence of the metabolically versatile halophilic archaeon Haloferax mediterranei, a poly(3-hydroxybutyrate-co-3-hydroxyvalerate) producer.</title>
        <authorList>
            <person name="Han J."/>
            <person name="Zhang F."/>
            <person name="Hou J."/>
            <person name="Liu X."/>
            <person name="Li M."/>
            <person name="Liu H."/>
            <person name="Cai L."/>
            <person name="Zhang B."/>
            <person name="Chen Y."/>
            <person name="Zhou J."/>
            <person name="Hu S."/>
            <person name="Xiang H."/>
        </authorList>
    </citation>
    <scope>NUCLEOTIDE SEQUENCE [LARGE SCALE GENOMIC DNA]</scope>
    <source>
        <strain evidence="3">ATCC 33500 / DSM 1411 / JCM 8866 / NBRC 14739 / NCIMB 2177 / R-4</strain>
        <strain evidence="1">CGMCC 1.2087</strain>
    </source>
</reference>
<dbReference type="AlphaFoldDB" id="I3R827"/>
<sequence length="57" mass="6384">MNFGSGADWMMNDREASLELLDENLGALEIDLTDDEMARIEAPKTPQGRCRVKTNTL</sequence>
<dbReference type="EMBL" id="AOLO01000012">
    <property type="protein sequence ID" value="ELZ99242.1"/>
    <property type="molecule type" value="Genomic_DNA"/>
</dbReference>
<evidence type="ECO:0000313" key="3">
    <source>
        <dbReference type="Proteomes" id="UP000006469"/>
    </source>
</evidence>